<evidence type="ECO:0000313" key="1">
    <source>
        <dbReference type="EMBL" id="CBF78864.1"/>
    </source>
</evidence>
<dbReference type="HOGENOM" id="CLU_3438338_0_0_1"/>
<gene>
    <name evidence="1" type="ORF">ANIA_11674</name>
</gene>
<dbReference type="Proteomes" id="UP000000560">
    <property type="component" value="Chromosome IV"/>
</dbReference>
<dbReference type="InParanoid" id="C8VD14"/>
<sequence>MQFFISAPPS</sequence>
<accession>C8VD14</accession>
<reference evidence="2" key="2">
    <citation type="journal article" date="2009" name="Fungal Genet. Biol.">
        <title>The 2008 update of the Aspergillus nidulans genome annotation: a community effort.</title>
        <authorList>
            <person name="Wortman J.R."/>
            <person name="Gilsenan J.M."/>
            <person name="Joardar V."/>
            <person name="Deegan J."/>
            <person name="Clutterbuck J."/>
            <person name="Andersen M.R."/>
            <person name="Archer D."/>
            <person name="Bencina M."/>
            <person name="Braus G."/>
            <person name="Coutinho P."/>
            <person name="von Dohren H."/>
            <person name="Doonan J."/>
            <person name="Driessen A.J."/>
            <person name="Durek P."/>
            <person name="Espeso E."/>
            <person name="Fekete E."/>
            <person name="Flipphi M."/>
            <person name="Estrada C.G."/>
            <person name="Geysens S."/>
            <person name="Goldman G."/>
            <person name="de Groot P.W."/>
            <person name="Hansen K."/>
            <person name="Harris S.D."/>
            <person name="Heinekamp T."/>
            <person name="Helmstaedt K."/>
            <person name="Henrissat B."/>
            <person name="Hofmann G."/>
            <person name="Homan T."/>
            <person name="Horio T."/>
            <person name="Horiuchi H."/>
            <person name="James S."/>
            <person name="Jones M."/>
            <person name="Karaffa L."/>
            <person name="Karanyi Z."/>
            <person name="Kato M."/>
            <person name="Keller N."/>
            <person name="Kelly D.E."/>
            <person name="Kiel J.A."/>
            <person name="Kim J.M."/>
            <person name="van der Klei I.J."/>
            <person name="Klis F.M."/>
            <person name="Kovalchuk A."/>
            <person name="Krasevec N."/>
            <person name="Kubicek C.P."/>
            <person name="Liu B."/>
            <person name="Maccabe A."/>
            <person name="Meyer V."/>
            <person name="Mirabito P."/>
            <person name="Miskei M."/>
            <person name="Mos M."/>
            <person name="Mullins J."/>
            <person name="Nelson D.R."/>
            <person name="Nielsen J."/>
            <person name="Oakley B.R."/>
            <person name="Osmani S.A."/>
            <person name="Pakula T."/>
            <person name="Paszewski A."/>
            <person name="Paulsen I."/>
            <person name="Pilsyk S."/>
            <person name="Pocsi I."/>
            <person name="Punt P.J."/>
            <person name="Ram A.F."/>
            <person name="Ren Q."/>
            <person name="Robellet X."/>
            <person name="Robson G."/>
            <person name="Seiboth B."/>
            <person name="van Solingen P."/>
            <person name="Specht T."/>
            <person name="Sun J."/>
            <person name="Taheri-Talesh N."/>
            <person name="Takeshita N."/>
            <person name="Ussery D."/>
            <person name="vanKuyk P.A."/>
            <person name="Visser H."/>
            <person name="van de Vondervoort P.J."/>
            <person name="de Vries R.P."/>
            <person name="Walton J."/>
            <person name="Xiang X."/>
            <person name="Xiong Y."/>
            <person name="Zeng A.P."/>
            <person name="Brandt B.W."/>
            <person name="Cornell M.J."/>
            <person name="van den Hondel C.A."/>
            <person name="Visser J."/>
            <person name="Oliver S.G."/>
            <person name="Turner G."/>
        </authorList>
    </citation>
    <scope>GENOME REANNOTATION</scope>
    <source>
        <strain evidence="2">FGSC A4 / ATCC 38163 / CBS 112.46 / NRRL 194 / M139</strain>
    </source>
</reference>
<organism evidence="1 2">
    <name type="scientific">Emericella nidulans (strain FGSC A4 / ATCC 38163 / CBS 112.46 / NRRL 194 / M139)</name>
    <name type="common">Aspergillus nidulans</name>
    <dbReference type="NCBI Taxonomy" id="227321"/>
    <lineage>
        <taxon>Eukaryota</taxon>
        <taxon>Fungi</taxon>
        <taxon>Dikarya</taxon>
        <taxon>Ascomycota</taxon>
        <taxon>Pezizomycotina</taxon>
        <taxon>Eurotiomycetes</taxon>
        <taxon>Eurotiomycetidae</taxon>
        <taxon>Eurotiales</taxon>
        <taxon>Aspergillaceae</taxon>
        <taxon>Aspergillus</taxon>
        <taxon>Aspergillus subgen. Nidulantes</taxon>
    </lineage>
</organism>
<protein>
    <submittedName>
        <fullName evidence="1">Uncharacterized protein</fullName>
    </submittedName>
</protein>
<name>C8VD14_EMENI</name>
<reference evidence="2" key="1">
    <citation type="journal article" date="2005" name="Nature">
        <title>Sequencing of Aspergillus nidulans and comparative analysis with A. fumigatus and A. oryzae.</title>
        <authorList>
            <person name="Galagan J.E."/>
            <person name="Calvo S.E."/>
            <person name="Cuomo C."/>
            <person name="Ma L.J."/>
            <person name="Wortman J.R."/>
            <person name="Batzoglou S."/>
            <person name="Lee S.I."/>
            <person name="Basturkmen M."/>
            <person name="Spevak C.C."/>
            <person name="Clutterbuck J."/>
            <person name="Kapitonov V."/>
            <person name="Jurka J."/>
            <person name="Scazzocchio C."/>
            <person name="Farman M."/>
            <person name="Butler J."/>
            <person name="Purcell S."/>
            <person name="Harris S."/>
            <person name="Braus G.H."/>
            <person name="Draht O."/>
            <person name="Busch S."/>
            <person name="D'Enfert C."/>
            <person name="Bouchier C."/>
            <person name="Goldman G.H."/>
            <person name="Bell-Pedersen D."/>
            <person name="Griffiths-Jones S."/>
            <person name="Doonan J.H."/>
            <person name="Yu J."/>
            <person name="Vienken K."/>
            <person name="Pain A."/>
            <person name="Freitag M."/>
            <person name="Selker E.U."/>
            <person name="Archer D.B."/>
            <person name="Penalva M.A."/>
            <person name="Oakley B.R."/>
            <person name="Momany M."/>
            <person name="Tanaka T."/>
            <person name="Kumagai T."/>
            <person name="Asai K."/>
            <person name="Machida M."/>
            <person name="Nierman W.C."/>
            <person name="Denning D.W."/>
            <person name="Caddick M."/>
            <person name="Hynes M."/>
            <person name="Paoletti M."/>
            <person name="Fischer R."/>
            <person name="Miller B."/>
            <person name="Dyer P."/>
            <person name="Sachs M.S."/>
            <person name="Osmani S.A."/>
            <person name="Birren B.W."/>
        </authorList>
    </citation>
    <scope>NUCLEOTIDE SEQUENCE [LARGE SCALE GENOMIC DNA]</scope>
    <source>
        <strain evidence="2">FGSC A4 / ATCC 38163 / CBS 112.46 / NRRL 194 / M139</strain>
    </source>
</reference>
<dbReference type="EMBL" id="BN001304">
    <property type="protein sequence ID" value="CBF78864.1"/>
    <property type="molecule type" value="Genomic_DNA"/>
</dbReference>
<evidence type="ECO:0000313" key="2">
    <source>
        <dbReference type="Proteomes" id="UP000000560"/>
    </source>
</evidence>
<proteinExistence type="predicted"/>
<keyword evidence="2" id="KW-1185">Reference proteome</keyword>